<protein>
    <submittedName>
        <fullName evidence="1">Uncharacterized protein</fullName>
    </submittedName>
</protein>
<sequence>MDGLLANHLGNLLVSGVRLAAEEQGGVAAIHDGLRLLVVLRFELGHGLQDDGDADVAGARDGDGLLNLRDGPDVRELVEDEVDGSRQLAAVVGECFAAELVDALPHHDGEQEGERLVGIREDAEDRHLRVRVAQRVKLHLIVFEQAAHTGGGDGGEAHVAGDYDGLEGLARRDLEVLIVHQREVLIGRQTAAVGGTHAVGVALEVGRLP</sequence>
<dbReference type="EMBL" id="CACRTG010000021">
    <property type="protein sequence ID" value="VYT22102.1"/>
    <property type="molecule type" value="Genomic_DNA"/>
</dbReference>
<name>A0A6N2UZG3_9FIRM</name>
<proteinExistence type="predicted"/>
<gene>
    <name evidence="1" type="ORF">CNLFYP112_02330</name>
</gene>
<dbReference type="AlphaFoldDB" id="A0A6N2UZG3"/>
<accession>A0A6N2UZG3</accession>
<reference evidence="1" key="1">
    <citation type="submission" date="2019-11" db="EMBL/GenBank/DDBJ databases">
        <authorList>
            <person name="Feng L."/>
        </authorList>
    </citation>
    <scope>NUCLEOTIDE SEQUENCE</scope>
    <source>
        <strain evidence="1">CnexileLFYP112</strain>
    </source>
</reference>
<organism evidence="1">
    <name type="scientific">[Clostridium] nexile</name>
    <dbReference type="NCBI Taxonomy" id="29361"/>
    <lineage>
        <taxon>Bacteria</taxon>
        <taxon>Bacillati</taxon>
        <taxon>Bacillota</taxon>
        <taxon>Clostridia</taxon>
        <taxon>Lachnospirales</taxon>
        <taxon>Lachnospiraceae</taxon>
        <taxon>Tyzzerella</taxon>
    </lineage>
</organism>
<evidence type="ECO:0000313" key="1">
    <source>
        <dbReference type="EMBL" id="VYT22102.1"/>
    </source>
</evidence>